<accession>A0A4U5NUG7</accession>
<reference evidence="3 4" key="1">
    <citation type="journal article" date="2015" name="Genome Biol.">
        <title>Comparative genomics of Steinernema reveals deeply conserved gene regulatory networks.</title>
        <authorList>
            <person name="Dillman A.R."/>
            <person name="Macchietto M."/>
            <person name="Porter C.F."/>
            <person name="Rogers A."/>
            <person name="Williams B."/>
            <person name="Antoshechkin I."/>
            <person name="Lee M.M."/>
            <person name="Goodwin Z."/>
            <person name="Lu X."/>
            <person name="Lewis E.E."/>
            <person name="Goodrich-Blair H."/>
            <person name="Stock S.P."/>
            <person name="Adams B.J."/>
            <person name="Sternberg P.W."/>
            <person name="Mortazavi A."/>
        </authorList>
    </citation>
    <scope>NUCLEOTIDE SEQUENCE [LARGE SCALE GENOMIC DNA]</scope>
    <source>
        <strain evidence="3 4">ALL</strain>
    </source>
</reference>
<reference evidence="3 4" key="2">
    <citation type="journal article" date="2019" name="G3 (Bethesda)">
        <title>Hybrid Assembly of the Genome of the Entomopathogenic Nematode Steinernema carpocapsae Identifies the X-Chromosome.</title>
        <authorList>
            <person name="Serra L."/>
            <person name="Macchietto M."/>
            <person name="Macias-Munoz A."/>
            <person name="McGill C.J."/>
            <person name="Rodriguez I.M."/>
            <person name="Rodriguez B."/>
            <person name="Murad R."/>
            <person name="Mortazavi A."/>
        </authorList>
    </citation>
    <scope>NUCLEOTIDE SEQUENCE [LARGE SCALE GENOMIC DNA]</scope>
    <source>
        <strain evidence="3 4">ALL</strain>
    </source>
</reference>
<evidence type="ECO:0000313" key="3">
    <source>
        <dbReference type="EMBL" id="TKR86801.1"/>
    </source>
</evidence>
<evidence type="ECO:0000256" key="1">
    <source>
        <dbReference type="SAM" id="MobiDB-lite"/>
    </source>
</evidence>
<sequence length="365" mass="40294">MKVAFRLSVSTQDSYAVLCRSRFKNRPLRLGCVLAPGGGGSPSPLPQATDAPAPKPPAETEAPEPTKAPAPTEAPEPTKVPTASTEAPTTNEACSTANSPLTTEDRKKMVDKHNALRSSNGLEASGNAGGKAPNAKNMYKMKYSCKLEAIAWKWADRCKFEHSDGDPCENLYVTYPYSAGNGDLKSVLNLGGMSFPRSELRPDRSQPAPLLERQRTREGRQWQKNAPKAKNMNKLKPGSSGQTWKQWWLHRFTASKSWWAELPKIGIIQYSSRYIFTRYLTGMKVGHYTQMTWDGQLLEPEIPDPRCMQLLSSGLHKSSTPHFTQISEETGLTNRSTQKPCCQNSDCATYPGSTCSASESLCMKR</sequence>
<feature type="region of interest" description="Disordered" evidence="1">
    <location>
        <begin position="33"/>
        <end position="107"/>
    </location>
</feature>
<dbReference type="Proteomes" id="UP000298663">
    <property type="component" value="Unassembled WGS sequence"/>
</dbReference>
<protein>
    <recommendedName>
        <fullName evidence="2">SCP domain-containing protein</fullName>
    </recommendedName>
</protein>
<dbReference type="Pfam" id="PF00188">
    <property type="entry name" value="CAP"/>
    <property type="match status" value="1"/>
</dbReference>
<dbReference type="Gene3D" id="3.40.33.10">
    <property type="entry name" value="CAP"/>
    <property type="match status" value="1"/>
</dbReference>
<evidence type="ECO:0000313" key="4">
    <source>
        <dbReference type="Proteomes" id="UP000298663"/>
    </source>
</evidence>
<feature type="region of interest" description="Disordered" evidence="1">
    <location>
        <begin position="214"/>
        <end position="240"/>
    </location>
</feature>
<gene>
    <name evidence="3" type="ORF">L596_011319</name>
</gene>
<name>A0A4U5NUG7_STECR</name>
<dbReference type="STRING" id="34508.A0A4U5NUG7"/>
<feature type="region of interest" description="Disordered" evidence="1">
    <location>
        <begin position="116"/>
        <end position="135"/>
    </location>
</feature>
<dbReference type="InterPro" id="IPR035940">
    <property type="entry name" value="CAP_sf"/>
</dbReference>
<evidence type="ECO:0000259" key="2">
    <source>
        <dbReference type="SMART" id="SM00198"/>
    </source>
</evidence>
<feature type="compositionally biased region" description="Polar residues" evidence="1">
    <location>
        <begin position="84"/>
        <end position="102"/>
    </location>
</feature>
<comment type="caution">
    <text evidence="3">The sequence shown here is derived from an EMBL/GenBank/DDBJ whole genome shotgun (WGS) entry which is preliminary data.</text>
</comment>
<proteinExistence type="predicted"/>
<organism evidence="3 4">
    <name type="scientific">Steinernema carpocapsae</name>
    <name type="common">Entomopathogenic nematode</name>
    <dbReference type="NCBI Taxonomy" id="34508"/>
    <lineage>
        <taxon>Eukaryota</taxon>
        <taxon>Metazoa</taxon>
        <taxon>Ecdysozoa</taxon>
        <taxon>Nematoda</taxon>
        <taxon>Chromadorea</taxon>
        <taxon>Rhabditida</taxon>
        <taxon>Tylenchina</taxon>
        <taxon>Panagrolaimomorpha</taxon>
        <taxon>Strongyloidoidea</taxon>
        <taxon>Steinernematidae</taxon>
        <taxon>Steinernema</taxon>
    </lineage>
</organism>
<keyword evidence="4" id="KW-1185">Reference proteome</keyword>
<dbReference type="OrthoDB" id="5874910at2759"/>
<dbReference type="EMBL" id="AZBU02000003">
    <property type="protein sequence ID" value="TKR86801.1"/>
    <property type="molecule type" value="Genomic_DNA"/>
</dbReference>
<dbReference type="SUPFAM" id="SSF55797">
    <property type="entry name" value="PR-1-like"/>
    <property type="match status" value="2"/>
</dbReference>
<dbReference type="InterPro" id="IPR014044">
    <property type="entry name" value="CAP_dom"/>
</dbReference>
<dbReference type="SMART" id="SM00198">
    <property type="entry name" value="SCP"/>
    <property type="match status" value="1"/>
</dbReference>
<dbReference type="CDD" id="cd05380">
    <property type="entry name" value="CAP_euk"/>
    <property type="match status" value="1"/>
</dbReference>
<feature type="domain" description="SCP" evidence="2">
    <location>
        <begin position="104"/>
        <end position="234"/>
    </location>
</feature>
<dbReference type="AlphaFoldDB" id="A0A4U5NUG7"/>